<feature type="region of interest" description="Disordered" evidence="1">
    <location>
        <begin position="1"/>
        <end position="40"/>
    </location>
</feature>
<feature type="compositionally biased region" description="Basic and acidic residues" evidence="1">
    <location>
        <begin position="10"/>
        <end position="23"/>
    </location>
</feature>
<proteinExistence type="predicted"/>
<evidence type="ECO:0000313" key="3">
    <source>
        <dbReference type="Proteomes" id="UP001446871"/>
    </source>
</evidence>
<evidence type="ECO:0000313" key="2">
    <source>
        <dbReference type="EMBL" id="KAK8047548.1"/>
    </source>
</evidence>
<dbReference type="EMBL" id="JAQQWM010000009">
    <property type="protein sequence ID" value="KAK8047548.1"/>
    <property type="molecule type" value="Genomic_DNA"/>
</dbReference>
<protein>
    <submittedName>
        <fullName evidence="2">Uncharacterized protein</fullName>
    </submittedName>
</protein>
<reference evidence="2 3" key="1">
    <citation type="submission" date="2023-01" db="EMBL/GenBank/DDBJ databases">
        <title>Analysis of 21 Apiospora genomes using comparative genomics revels a genus with tremendous synthesis potential of carbohydrate active enzymes and secondary metabolites.</title>
        <authorList>
            <person name="Sorensen T."/>
        </authorList>
    </citation>
    <scope>NUCLEOTIDE SEQUENCE [LARGE SCALE GENOMIC DNA]</scope>
    <source>
        <strain evidence="2 3">CBS 83171</strain>
    </source>
</reference>
<keyword evidence="3" id="KW-1185">Reference proteome</keyword>
<organism evidence="2 3">
    <name type="scientific">Apiospora saccharicola</name>
    <dbReference type="NCBI Taxonomy" id="335842"/>
    <lineage>
        <taxon>Eukaryota</taxon>
        <taxon>Fungi</taxon>
        <taxon>Dikarya</taxon>
        <taxon>Ascomycota</taxon>
        <taxon>Pezizomycotina</taxon>
        <taxon>Sordariomycetes</taxon>
        <taxon>Xylariomycetidae</taxon>
        <taxon>Amphisphaeriales</taxon>
        <taxon>Apiosporaceae</taxon>
        <taxon>Apiospora</taxon>
    </lineage>
</organism>
<evidence type="ECO:0000256" key="1">
    <source>
        <dbReference type="SAM" id="MobiDB-lite"/>
    </source>
</evidence>
<accession>A0ABR1TLL6</accession>
<sequence length="334" mass="39071">MSASQNFEQRSLEVDSDVEKEALVNDGDEQVEYEDGSDEDFEEYSSLDYFADIQYSREETISAVREFYSFLSKMYIDESDILEPPEGGWPHIDNLRCMGKTDEVYDLLRHLPYLRNKDPEAEDGTTPCVAPLCHFISWAELAPKVTPGSIWFPPNDDWGRSLRQASEPDELVDEDSIPPSVIGLTFNRWRVDAYFLLDTALGIVHWYEPIGEVRLQPDCPPNLSDDLFEGAPEEEWEWRAEHWAWPVTDLFAILRRQFEELNFVPLGPRNIQEVFTMRDDNRAVITAVQNIHRQHDWPDLAAYRKEDCLRAVRRAMREDFPKYIKEDQEEDHED</sequence>
<comment type="caution">
    <text evidence="2">The sequence shown here is derived from an EMBL/GenBank/DDBJ whole genome shotgun (WGS) entry which is preliminary data.</text>
</comment>
<gene>
    <name evidence="2" type="ORF">PG996_015612</name>
</gene>
<dbReference type="Proteomes" id="UP001446871">
    <property type="component" value="Unassembled WGS sequence"/>
</dbReference>
<feature type="compositionally biased region" description="Acidic residues" evidence="1">
    <location>
        <begin position="26"/>
        <end position="40"/>
    </location>
</feature>
<name>A0ABR1TLL6_9PEZI</name>